<proteinExistence type="predicted"/>
<accession>A0A1D1VVY3</accession>
<protein>
    <recommendedName>
        <fullName evidence="1">Reverse transcriptase domain-containing protein</fullName>
    </recommendedName>
</protein>
<dbReference type="EMBL" id="BDGG01000011">
    <property type="protein sequence ID" value="GAV05096.1"/>
    <property type="molecule type" value="Genomic_DNA"/>
</dbReference>
<reference evidence="2 3" key="1">
    <citation type="journal article" date="2016" name="Nat. Commun.">
        <title>Extremotolerant tardigrade genome and improved radiotolerance of human cultured cells by tardigrade-unique protein.</title>
        <authorList>
            <person name="Hashimoto T."/>
            <person name="Horikawa D.D."/>
            <person name="Saito Y."/>
            <person name="Kuwahara H."/>
            <person name="Kozuka-Hata H."/>
            <person name="Shin-I T."/>
            <person name="Minakuchi Y."/>
            <person name="Ohishi K."/>
            <person name="Motoyama A."/>
            <person name="Aizu T."/>
            <person name="Enomoto A."/>
            <person name="Kondo K."/>
            <person name="Tanaka S."/>
            <person name="Hara Y."/>
            <person name="Koshikawa S."/>
            <person name="Sagara H."/>
            <person name="Miura T."/>
            <person name="Yokobori S."/>
            <person name="Miyagawa K."/>
            <person name="Suzuki Y."/>
            <person name="Kubo T."/>
            <person name="Oyama M."/>
            <person name="Kohara Y."/>
            <person name="Fujiyama A."/>
            <person name="Arakawa K."/>
            <person name="Katayama T."/>
            <person name="Toyoda A."/>
            <person name="Kunieda T."/>
        </authorList>
    </citation>
    <scope>NUCLEOTIDE SEQUENCE [LARGE SCALE GENOMIC DNA]</scope>
    <source>
        <strain evidence="2 3">YOKOZUNA-1</strain>
    </source>
</reference>
<feature type="domain" description="Reverse transcriptase" evidence="1">
    <location>
        <begin position="21"/>
        <end position="149"/>
    </location>
</feature>
<evidence type="ECO:0000313" key="3">
    <source>
        <dbReference type="Proteomes" id="UP000186922"/>
    </source>
</evidence>
<keyword evidence="3" id="KW-1185">Reference proteome</keyword>
<dbReference type="STRING" id="947166.A0A1D1VVY3"/>
<dbReference type="Proteomes" id="UP000186922">
    <property type="component" value="Unassembled WGS sequence"/>
</dbReference>
<organism evidence="2 3">
    <name type="scientific">Ramazzottius varieornatus</name>
    <name type="common">Water bear</name>
    <name type="synonym">Tardigrade</name>
    <dbReference type="NCBI Taxonomy" id="947166"/>
    <lineage>
        <taxon>Eukaryota</taxon>
        <taxon>Metazoa</taxon>
        <taxon>Ecdysozoa</taxon>
        <taxon>Tardigrada</taxon>
        <taxon>Eutardigrada</taxon>
        <taxon>Parachela</taxon>
        <taxon>Hypsibioidea</taxon>
        <taxon>Ramazzottiidae</taxon>
        <taxon>Ramazzottius</taxon>
    </lineage>
</organism>
<dbReference type="PANTHER" id="PTHR33332">
    <property type="entry name" value="REVERSE TRANSCRIPTASE DOMAIN-CONTAINING PROTEIN"/>
    <property type="match status" value="1"/>
</dbReference>
<comment type="caution">
    <text evidence="2">The sequence shown here is derived from an EMBL/GenBank/DDBJ whole genome shotgun (WGS) entry which is preliminary data.</text>
</comment>
<dbReference type="Pfam" id="PF00078">
    <property type="entry name" value="RVT_1"/>
    <property type="match status" value="1"/>
</dbReference>
<dbReference type="AlphaFoldDB" id="A0A1D1VVY3"/>
<dbReference type="InterPro" id="IPR000477">
    <property type="entry name" value="RT_dom"/>
</dbReference>
<name>A0A1D1VVY3_RAMVA</name>
<sequence>MSTTTDGAFVDAVYLDYEKHSIVLITSLWWLHYVNHLKGRLQVTLVDGSRSDQVPVTSGVPQGSLLGPLLFLCLINSEVGCLSPGTRILIFADDIMLYRTILGPDDDVAFQQDLQKVHQWSSKRKTPEAPDYLLGTAIIPRKNTVKYLGVFLNHKLN</sequence>
<gene>
    <name evidence="2" type="primary">RvY_15276-1</name>
    <name evidence="2" type="synonym">RvY_15276.1</name>
    <name evidence="2" type="ORF">RvY_15276</name>
</gene>
<evidence type="ECO:0000259" key="1">
    <source>
        <dbReference type="Pfam" id="PF00078"/>
    </source>
</evidence>
<evidence type="ECO:0000313" key="2">
    <source>
        <dbReference type="EMBL" id="GAV05096.1"/>
    </source>
</evidence>